<evidence type="ECO:0000313" key="10">
    <source>
        <dbReference type="Proteomes" id="UP000029121"/>
    </source>
</evidence>
<dbReference type="EMBL" id="KB870805">
    <property type="protein sequence ID" value="EOA39365.1"/>
    <property type="molecule type" value="Genomic_DNA"/>
</dbReference>
<evidence type="ECO:0000313" key="9">
    <source>
        <dbReference type="EMBL" id="EOA39365.1"/>
    </source>
</evidence>
<keyword evidence="8" id="KW-1133">Transmembrane helix</keyword>
<keyword evidence="2" id="KW-0328">Glycosyltransferase</keyword>
<name>R0ILC0_9BRAS</name>
<evidence type="ECO:0000256" key="7">
    <source>
        <dbReference type="SAM" id="MobiDB-lite"/>
    </source>
</evidence>
<evidence type="ECO:0000256" key="1">
    <source>
        <dbReference type="ARBA" id="ARBA00004606"/>
    </source>
</evidence>
<keyword evidence="5" id="KW-0325">Glycoprotein</keyword>
<proteinExistence type="predicted"/>
<keyword evidence="4 8" id="KW-0472">Membrane</keyword>
<keyword evidence="6" id="KW-0175">Coiled coil</keyword>
<feature type="coiled-coil region" evidence="6">
    <location>
        <begin position="558"/>
        <end position="601"/>
    </location>
</feature>
<organism evidence="9 10">
    <name type="scientific">Capsella rubella</name>
    <dbReference type="NCBI Taxonomy" id="81985"/>
    <lineage>
        <taxon>Eukaryota</taxon>
        <taxon>Viridiplantae</taxon>
        <taxon>Streptophyta</taxon>
        <taxon>Embryophyta</taxon>
        <taxon>Tracheophyta</taxon>
        <taxon>Spermatophyta</taxon>
        <taxon>Magnoliopsida</taxon>
        <taxon>eudicotyledons</taxon>
        <taxon>Gunneridae</taxon>
        <taxon>Pentapetalae</taxon>
        <taxon>rosids</taxon>
        <taxon>malvids</taxon>
        <taxon>Brassicales</taxon>
        <taxon>Brassicaceae</taxon>
        <taxon>Camelineae</taxon>
        <taxon>Capsella</taxon>
    </lineage>
</organism>
<dbReference type="InterPro" id="IPR003406">
    <property type="entry name" value="Glyco_trans_14"/>
</dbReference>
<comment type="subcellular location">
    <subcellularLocation>
        <location evidence="1">Membrane</location>
        <topology evidence="1">Single-pass type II membrane protein</topology>
    </subcellularLocation>
</comment>
<evidence type="ECO:0000256" key="8">
    <source>
        <dbReference type="SAM" id="Phobius"/>
    </source>
</evidence>
<dbReference type="Pfam" id="PF02485">
    <property type="entry name" value="Branch"/>
    <property type="match status" value="1"/>
</dbReference>
<protein>
    <submittedName>
        <fullName evidence="9">Uncharacterized protein</fullName>
    </submittedName>
</protein>
<evidence type="ECO:0000256" key="6">
    <source>
        <dbReference type="SAM" id="Coils"/>
    </source>
</evidence>
<reference evidence="10" key="1">
    <citation type="journal article" date="2013" name="Nat. Genet.">
        <title>The Capsella rubella genome and the genomic consequences of rapid mating system evolution.</title>
        <authorList>
            <person name="Slotte T."/>
            <person name="Hazzouri K.M."/>
            <person name="Agren J.A."/>
            <person name="Koenig D."/>
            <person name="Maumus F."/>
            <person name="Guo Y.L."/>
            <person name="Steige K."/>
            <person name="Platts A.E."/>
            <person name="Escobar J.S."/>
            <person name="Newman L.K."/>
            <person name="Wang W."/>
            <person name="Mandakova T."/>
            <person name="Vello E."/>
            <person name="Smith L.M."/>
            <person name="Henz S.R."/>
            <person name="Steffen J."/>
            <person name="Takuno S."/>
            <person name="Brandvain Y."/>
            <person name="Coop G."/>
            <person name="Andolfatto P."/>
            <person name="Hu T.T."/>
            <person name="Blanchette M."/>
            <person name="Clark R.M."/>
            <person name="Quesneville H."/>
            <person name="Nordborg M."/>
            <person name="Gaut B.S."/>
            <person name="Lysak M.A."/>
            <person name="Jenkins J."/>
            <person name="Grimwood J."/>
            <person name="Chapman J."/>
            <person name="Prochnik S."/>
            <person name="Shu S."/>
            <person name="Rokhsar D."/>
            <person name="Schmutz J."/>
            <person name="Weigel D."/>
            <person name="Wright S.I."/>
        </authorList>
    </citation>
    <scope>NUCLEOTIDE SEQUENCE [LARGE SCALE GENOMIC DNA]</scope>
    <source>
        <strain evidence="10">cv. Monte Gargano</strain>
    </source>
</reference>
<gene>
    <name evidence="9" type="ORF">CARUB_v10012419mg</name>
</gene>
<dbReference type="Proteomes" id="UP000029121">
    <property type="component" value="Unassembled WGS sequence"/>
</dbReference>
<feature type="region of interest" description="Disordered" evidence="7">
    <location>
        <begin position="69"/>
        <end position="89"/>
    </location>
</feature>
<dbReference type="InterPro" id="IPR044174">
    <property type="entry name" value="BC10-like"/>
</dbReference>
<evidence type="ECO:0000256" key="3">
    <source>
        <dbReference type="ARBA" id="ARBA00022679"/>
    </source>
</evidence>
<dbReference type="STRING" id="81985.R0ILC0"/>
<dbReference type="eggNOG" id="ENOG502QWC4">
    <property type="taxonomic scope" value="Eukaryota"/>
</dbReference>
<dbReference type="AlphaFoldDB" id="R0ILC0"/>
<feature type="coiled-coil region" evidence="6">
    <location>
        <begin position="369"/>
        <end position="396"/>
    </location>
</feature>
<dbReference type="GO" id="GO:0016020">
    <property type="term" value="C:membrane"/>
    <property type="evidence" value="ECO:0007669"/>
    <property type="project" value="UniProtKB-SubCell"/>
</dbReference>
<evidence type="ECO:0000256" key="4">
    <source>
        <dbReference type="ARBA" id="ARBA00023136"/>
    </source>
</evidence>
<keyword evidence="10" id="KW-1185">Reference proteome</keyword>
<feature type="transmembrane region" description="Helical" evidence="8">
    <location>
        <begin position="26"/>
        <end position="50"/>
    </location>
</feature>
<dbReference type="PANTHER" id="PTHR31042">
    <property type="entry name" value="CORE-2/I-BRANCHING BETA-1,6-N-ACETYLGLUCOSAMINYLTRANSFERASE FAMILY PROTEIN-RELATED"/>
    <property type="match status" value="1"/>
</dbReference>
<accession>R0ILC0</accession>
<dbReference type="PANTHER" id="PTHR31042:SF91">
    <property type="entry name" value="CORE-2_I-BRANCHING BETA-1,6-N-ACETYLGLUCOSAMINYLTRANSFERASE FAMILY PROTEIN"/>
    <property type="match status" value="1"/>
</dbReference>
<keyword evidence="8" id="KW-0812">Transmembrane</keyword>
<dbReference type="GO" id="GO:0016757">
    <property type="term" value="F:glycosyltransferase activity"/>
    <property type="evidence" value="ECO:0007669"/>
    <property type="project" value="UniProtKB-KW"/>
</dbReference>
<evidence type="ECO:0000256" key="2">
    <source>
        <dbReference type="ARBA" id="ARBA00022676"/>
    </source>
</evidence>
<evidence type="ECO:0000256" key="5">
    <source>
        <dbReference type="ARBA" id="ARBA00023180"/>
    </source>
</evidence>
<keyword evidence="3" id="KW-0808">Transferase</keyword>
<sequence>MKKQKIATFVKELNLQMKKESTSLRYVHILGTVVFFSSVSSLVILLALYLNQRLQTSLFLVEEYHTLSSNPLTSPLSHPPSPSPRSPMMNGTTHPKVAFMFLTRWNLPLSPLWEMFFKGHEGFYSIYVHTSPEFTEEPHESSVFYKKRIPSKAVEWGKSSMMDAEKRLLSHALLEPSNARFVLLSETCIPLFNFTTVYDYLTRSTRSFLGSFDDPRPMGRGRYTPKMLPHVSLSDWRKGNQWFEVSRRVAAEIVSDRLYYDVFKDHCRPPCYMDEHYLPTLVNKICPEMNSNRTVTWVDWSRGGSHPARFVGKDIRVVFMDRIRFGSNCSYEGEVTNAMEVGRKKVSRNVEHQDLVGLKKNQYHYAKSIEENEKMVEEMRQQILQLEKQLKEKKYISGLEINLRHRWRPIEDDQLMVNFPNCTKKMELDKLTFANNAYRDKKSIISFSSGEREINFHNLNNQMLHKAHCMSGERRLLKMLNPNKDDTESVISLEQIKGQKWPYFDSTSTINEETYERKLRELECERDQVFVNAPSQASLWKSLPSTKDLRNQIKAMDAKDEEKRKKVLKRRKKIESRERKIKKTENEIKSMRKMMDRIQTREQKALETISHDRTCLEKITCC</sequence>